<dbReference type="InterPro" id="IPR036569">
    <property type="entry name" value="RpiB_LacA_LacB_sf"/>
</dbReference>
<dbReference type="AlphaFoldDB" id="A0A0G1LW28"/>
<dbReference type="Gene3D" id="3.40.1400.10">
    <property type="entry name" value="Sugar-phosphate isomerase, RpiB/LacA/LacB"/>
    <property type="match status" value="1"/>
</dbReference>
<proteinExistence type="inferred from homology"/>
<comment type="caution">
    <text evidence="2">The sequence shown here is derived from an EMBL/GenBank/DDBJ whole genome shotgun (WGS) entry which is preliminary data.</text>
</comment>
<dbReference type="Proteomes" id="UP000034214">
    <property type="component" value="Unassembled WGS sequence"/>
</dbReference>
<protein>
    <recommendedName>
        <fullName evidence="4">RpiB/LacA/LacB family sugar-phosphate isomerase</fullName>
    </recommendedName>
</protein>
<dbReference type="NCBIfam" id="TIGR00689">
    <property type="entry name" value="rpiB_lacA_lacB"/>
    <property type="match status" value="1"/>
</dbReference>
<dbReference type="InterPro" id="IPR003500">
    <property type="entry name" value="RpiB_LacA_LacB"/>
</dbReference>
<evidence type="ECO:0000256" key="1">
    <source>
        <dbReference type="ARBA" id="ARBA00008754"/>
    </source>
</evidence>
<dbReference type="GO" id="GO:0019316">
    <property type="term" value="P:D-allose catabolic process"/>
    <property type="evidence" value="ECO:0007669"/>
    <property type="project" value="TreeGrafter"/>
</dbReference>
<organism evidence="2 3">
    <name type="scientific">Candidatus Collierbacteria bacterium GW2011_GWC2_45_15</name>
    <dbReference type="NCBI Taxonomy" id="1618394"/>
    <lineage>
        <taxon>Bacteria</taxon>
        <taxon>Candidatus Collieribacteriota</taxon>
    </lineage>
</organism>
<comment type="similarity">
    <text evidence="1">Belongs to the LacAB/RpiB family.</text>
</comment>
<accession>A0A0G1LW28</accession>
<gene>
    <name evidence="2" type="ORF">UW99_C0004G0017</name>
</gene>
<dbReference type="EMBL" id="LCKM01000004">
    <property type="protein sequence ID" value="KKU00017.1"/>
    <property type="molecule type" value="Genomic_DNA"/>
</dbReference>
<reference evidence="2 3" key="1">
    <citation type="journal article" date="2015" name="Nature">
        <title>rRNA introns, odd ribosomes, and small enigmatic genomes across a large radiation of phyla.</title>
        <authorList>
            <person name="Brown C.T."/>
            <person name="Hug L.A."/>
            <person name="Thomas B.C."/>
            <person name="Sharon I."/>
            <person name="Castelle C.J."/>
            <person name="Singh A."/>
            <person name="Wilkins M.J."/>
            <person name="Williams K.H."/>
            <person name="Banfield J.F."/>
        </authorList>
    </citation>
    <scope>NUCLEOTIDE SEQUENCE [LARGE SCALE GENOMIC DNA]</scope>
</reference>
<name>A0A0G1LW28_9BACT</name>
<sequence length="132" mass="15207">MKEDIRGKLEGERHEVIDLGNSTMDEQDDYVDFAQRVARKVAAEPVARGILFCRNGMGMCIVANRYREVRCGIGFNTEATRKGRSDDDINVLSIPADYVTREQALEMVRAFLSEEFSEEEKYLRRIKKLELI</sequence>
<dbReference type="SUPFAM" id="SSF89623">
    <property type="entry name" value="Ribose/Galactose isomerase RpiB/AlsB"/>
    <property type="match status" value="1"/>
</dbReference>
<dbReference type="PANTHER" id="PTHR30345">
    <property type="entry name" value="RIBOSE-5-PHOSPHATE ISOMERASE B"/>
    <property type="match status" value="1"/>
</dbReference>
<dbReference type="Pfam" id="PF02502">
    <property type="entry name" value="LacAB_rpiB"/>
    <property type="match status" value="1"/>
</dbReference>
<evidence type="ECO:0000313" key="2">
    <source>
        <dbReference type="EMBL" id="KKU00017.1"/>
    </source>
</evidence>
<dbReference type="PIRSF" id="PIRSF005384">
    <property type="entry name" value="RpiB_LacA_B"/>
    <property type="match status" value="1"/>
</dbReference>
<dbReference type="PANTHER" id="PTHR30345:SF0">
    <property type="entry name" value="DNA DAMAGE-REPAIR_TOLERATION PROTEIN DRT102"/>
    <property type="match status" value="1"/>
</dbReference>
<dbReference type="GO" id="GO:0009052">
    <property type="term" value="P:pentose-phosphate shunt, non-oxidative branch"/>
    <property type="evidence" value="ECO:0007669"/>
    <property type="project" value="TreeGrafter"/>
</dbReference>
<evidence type="ECO:0008006" key="4">
    <source>
        <dbReference type="Google" id="ProtNLM"/>
    </source>
</evidence>
<evidence type="ECO:0000313" key="3">
    <source>
        <dbReference type="Proteomes" id="UP000034214"/>
    </source>
</evidence>
<dbReference type="GO" id="GO:0004751">
    <property type="term" value="F:ribose-5-phosphate isomerase activity"/>
    <property type="evidence" value="ECO:0007669"/>
    <property type="project" value="TreeGrafter"/>
</dbReference>